<proteinExistence type="predicted"/>
<keyword evidence="1" id="KW-0732">Signal</keyword>
<feature type="signal peptide" evidence="1">
    <location>
        <begin position="1"/>
        <end position="21"/>
    </location>
</feature>
<sequence length="60" mass="6764">MFCAPFFFLHAIIILSHLVENLPRHPISVKIRLLPSQEDTLSLVEKICGTGVSLCMQIEN</sequence>
<keyword evidence="3" id="KW-1185">Reference proteome</keyword>
<dbReference type="STRING" id="27349.A0A0L6VF51"/>
<evidence type="ECO:0000256" key="1">
    <source>
        <dbReference type="SAM" id="SignalP"/>
    </source>
</evidence>
<gene>
    <name evidence="2" type="ORF">VP01_1783g1</name>
</gene>
<dbReference type="VEuPathDB" id="FungiDB:VP01_1783g1"/>
<accession>A0A0L6VF51</accession>
<feature type="chain" id="PRO_5005568309" evidence="1">
    <location>
        <begin position="22"/>
        <end position="60"/>
    </location>
</feature>
<evidence type="ECO:0000313" key="3">
    <source>
        <dbReference type="Proteomes" id="UP000037035"/>
    </source>
</evidence>
<dbReference type="EMBL" id="LAVV01006596">
    <property type="protein sequence ID" value="KNZ59207.1"/>
    <property type="molecule type" value="Genomic_DNA"/>
</dbReference>
<dbReference type="AlphaFoldDB" id="A0A0L6VF51"/>
<protein>
    <submittedName>
        <fullName evidence="2">Uncharacterized protein</fullName>
    </submittedName>
</protein>
<evidence type="ECO:0000313" key="2">
    <source>
        <dbReference type="EMBL" id="KNZ59207.1"/>
    </source>
</evidence>
<dbReference type="OrthoDB" id="10262250at2759"/>
<organism evidence="2 3">
    <name type="scientific">Puccinia sorghi</name>
    <dbReference type="NCBI Taxonomy" id="27349"/>
    <lineage>
        <taxon>Eukaryota</taxon>
        <taxon>Fungi</taxon>
        <taxon>Dikarya</taxon>
        <taxon>Basidiomycota</taxon>
        <taxon>Pucciniomycotina</taxon>
        <taxon>Pucciniomycetes</taxon>
        <taxon>Pucciniales</taxon>
        <taxon>Pucciniaceae</taxon>
        <taxon>Puccinia</taxon>
    </lineage>
</organism>
<dbReference type="Proteomes" id="UP000037035">
    <property type="component" value="Unassembled WGS sequence"/>
</dbReference>
<reference evidence="2 3" key="1">
    <citation type="submission" date="2015-08" db="EMBL/GenBank/DDBJ databases">
        <title>Next Generation Sequencing and Analysis of the Genome of Puccinia sorghi L Schw, the Causal Agent of Maize Common Rust.</title>
        <authorList>
            <person name="Rochi L."/>
            <person name="Burguener G."/>
            <person name="Darino M."/>
            <person name="Turjanski A."/>
            <person name="Kreff E."/>
            <person name="Dieguez M.J."/>
            <person name="Sacco F."/>
        </authorList>
    </citation>
    <scope>NUCLEOTIDE SEQUENCE [LARGE SCALE GENOMIC DNA]</scope>
    <source>
        <strain evidence="2 3">RO10H11247</strain>
    </source>
</reference>
<comment type="caution">
    <text evidence="2">The sequence shown here is derived from an EMBL/GenBank/DDBJ whole genome shotgun (WGS) entry which is preliminary data.</text>
</comment>
<name>A0A0L6VF51_9BASI</name>